<accession>A0A562SCL6</accession>
<comment type="caution">
    <text evidence="3">The sequence shown here is derived from an EMBL/GenBank/DDBJ whole genome shotgun (WGS) entry which is preliminary data.</text>
</comment>
<evidence type="ECO:0000259" key="2">
    <source>
        <dbReference type="Pfam" id="PF21347"/>
    </source>
</evidence>
<evidence type="ECO:0000256" key="1">
    <source>
        <dbReference type="SAM" id="SignalP"/>
    </source>
</evidence>
<keyword evidence="4" id="KW-1185">Reference proteome</keyword>
<dbReference type="Gene3D" id="2.40.360.20">
    <property type="match status" value="1"/>
</dbReference>
<feature type="signal peptide" evidence="1">
    <location>
        <begin position="1"/>
        <end position="19"/>
    </location>
</feature>
<feature type="domain" description="DUF3108" evidence="2">
    <location>
        <begin position="31"/>
        <end position="210"/>
    </location>
</feature>
<name>A0A562SCL6_9BACT</name>
<dbReference type="EMBL" id="VLLE01000006">
    <property type="protein sequence ID" value="TWI79095.1"/>
    <property type="molecule type" value="Genomic_DNA"/>
</dbReference>
<dbReference type="AlphaFoldDB" id="A0A562SCL6"/>
<evidence type="ECO:0000313" key="3">
    <source>
        <dbReference type="EMBL" id="TWI79095.1"/>
    </source>
</evidence>
<dbReference type="OrthoDB" id="665223at2"/>
<sequence length="223" mass="24693">MKHHLSFFLFLISALGIRAQCTSFYYLQANKTIEMSMTNARGKSTGKIIYQTGKISSIGGSTSSMLKQEVFDEKGKLIQSSENKIKCSGGVMMMDIKSFMNNSQDKEQKIEIKGEDVYIEYPSALKEGTTLPDGKASFNSIRGTVITEMEMNITDRKVIAKENITTAAGTWDCYKITYSIQIKTFVGGIAIPMKFNATEWFAPGFGVVKTASRFGETVISSIK</sequence>
<organism evidence="3 4">
    <name type="scientific">Lacibacter cauensis</name>
    <dbReference type="NCBI Taxonomy" id="510947"/>
    <lineage>
        <taxon>Bacteria</taxon>
        <taxon>Pseudomonadati</taxon>
        <taxon>Bacteroidota</taxon>
        <taxon>Chitinophagia</taxon>
        <taxon>Chitinophagales</taxon>
        <taxon>Chitinophagaceae</taxon>
        <taxon>Lacibacter</taxon>
    </lineage>
</organism>
<proteinExistence type="predicted"/>
<dbReference type="InterPro" id="IPR049279">
    <property type="entry name" value="DUF3108-like"/>
</dbReference>
<protein>
    <recommendedName>
        <fullName evidence="2">DUF3108 domain-containing protein</fullName>
    </recommendedName>
</protein>
<dbReference type="Proteomes" id="UP000316167">
    <property type="component" value="Unassembled WGS sequence"/>
</dbReference>
<reference evidence="3 4" key="1">
    <citation type="journal article" date="2015" name="Stand. Genomic Sci.">
        <title>Genomic Encyclopedia of Bacterial and Archaeal Type Strains, Phase III: the genomes of soil and plant-associated and newly described type strains.</title>
        <authorList>
            <person name="Whitman W.B."/>
            <person name="Woyke T."/>
            <person name="Klenk H.P."/>
            <person name="Zhou Y."/>
            <person name="Lilburn T.G."/>
            <person name="Beck B.J."/>
            <person name="De Vos P."/>
            <person name="Vandamme P."/>
            <person name="Eisen J.A."/>
            <person name="Garrity G."/>
            <person name="Hugenholtz P."/>
            <person name="Kyrpides N.C."/>
        </authorList>
    </citation>
    <scope>NUCLEOTIDE SEQUENCE [LARGE SCALE GENOMIC DNA]</scope>
    <source>
        <strain evidence="3 4">CGMCC 1.7271</strain>
    </source>
</reference>
<dbReference type="RefSeq" id="WP_144887877.1">
    <property type="nucleotide sequence ID" value="NZ_VLLE01000006.1"/>
</dbReference>
<gene>
    <name evidence="3" type="ORF">IQ13_3494</name>
</gene>
<dbReference type="Pfam" id="PF21347">
    <property type="entry name" value="DUF3108_like"/>
    <property type="match status" value="1"/>
</dbReference>
<keyword evidence="1" id="KW-0732">Signal</keyword>
<feature type="chain" id="PRO_5021959201" description="DUF3108 domain-containing protein" evidence="1">
    <location>
        <begin position="20"/>
        <end position="223"/>
    </location>
</feature>
<evidence type="ECO:0000313" key="4">
    <source>
        <dbReference type="Proteomes" id="UP000316167"/>
    </source>
</evidence>